<gene>
    <name evidence="4" type="ORF">ARMGADRAFT_1162483</name>
</gene>
<dbReference type="EMBL" id="KZ293649">
    <property type="protein sequence ID" value="PBK97649.1"/>
    <property type="molecule type" value="Genomic_DNA"/>
</dbReference>
<feature type="transmembrane region" description="Helical" evidence="2">
    <location>
        <begin position="17"/>
        <end position="40"/>
    </location>
</feature>
<keyword evidence="2" id="KW-1133">Transmembrane helix</keyword>
<feature type="transmembrane region" description="Helical" evidence="2">
    <location>
        <begin position="205"/>
        <end position="228"/>
    </location>
</feature>
<dbReference type="STRING" id="47427.A0A2H3DR04"/>
<feature type="transmembrane region" description="Helical" evidence="2">
    <location>
        <begin position="234"/>
        <end position="254"/>
    </location>
</feature>
<reference evidence="5" key="1">
    <citation type="journal article" date="2017" name="Nat. Ecol. Evol.">
        <title>Genome expansion and lineage-specific genetic innovations in the forest pathogenic fungi Armillaria.</title>
        <authorList>
            <person name="Sipos G."/>
            <person name="Prasanna A.N."/>
            <person name="Walter M.C."/>
            <person name="O'Connor E."/>
            <person name="Balint B."/>
            <person name="Krizsan K."/>
            <person name="Kiss B."/>
            <person name="Hess J."/>
            <person name="Varga T."/>
            <person name="Slot J."/>
            <person name="Riley R."/>
            <person name="Boka B."/>
            <person name="Rigling D."/>
            <person name="Barry K."/>
            <person name="Lee J."/>
            <person name="Mihaltcheva S."/>
            <person name="LaButti K."/>
            <person name="Lipzen A."/>
            <person name="Waldron R."/>
            <person name="Moloney N.M."/>
            <person name="Sperisen C."/>
            <person name="Kredics L."/>
            <person name="Vagvoelgyi C."/>
            <person name="Patrignani A."/>
            <person name="Fitzpatrick D."/>
            <person name="Nagy I."/>
            <person name="Doyle S."/>
            <person name="Anderson J.B."/>
            <person name="Grigoriev I.V."/>
            <person name="Gueldener U."/>
            <person name="Muensterkoetter M."/>
            <person name="Nagy L.G."/>
        </authorList>
    </citation>
    <scope>NUCLEOTIDE SEQUENCE [LARGE SCALE GENOMIC DNA]</scope>
    <source>
        <strain evidence="5">Ar21-2</strain>
    </source>
</reference>
<proteinExistence type="predicted"/>
<feature type="transmembrane region" description="Helical" evidence="2">
    <location>
        <begin position="122"/>
        <end position="142"/>
    </location>
</feature>
<keyword evidence="2" id="KW-0812">Transmembrane</keyword>
<dbReference type="AlphaFoldDB" id="A0A2H3DR04"/>
<feature type="compositionally biased region" description="Polar residues" evidence="1">
    <location>
        <begin position="272"/>
        <end position="282"/>
    </location>
</feature>
<keyword evidence="2" id="KW-0472">Membrane</keyword>
<evidence type="ECO:0000259" key="3">
    <source>
        <dbReference type="Pfam" id="PF20152"/>
    </source>
</evidence>
<feature type="transmembrane region" description="Helical" evidence="2">
    <location>
        <begin position="82"/>
        <end position="110"/>
    </location>
</feature>
<keyword evidence="5" id="KW-1185">Reference proteome</keyword>
<dbReference type="PANTHER" id="PTHR40465:SF1">
    <property type="entry name" value="DUF6534 DOMAIN-CONTAINING PROTEIN"/>
    <property type="match status" value="1"/>
</dbReference>
<accession>A0A2H3DR04</accession>
<dbReference type="Proteomes" id="UP000217790">
    <property type="component" value="Unassembled WGS sequence"/>
</dbReference>
<feature type="transmembrane region" description="Helical" evidence="2">
    <location>
        <begin position="162"/>
        <end position="185"/>
    </location>
</feature>
<protein>
    <recommendedName>
        <fullName evidence="3">DUF6534 domain-containing protein</fullName>
    </recommendedName>
</protein>
<name>A0A2H3DR04_ARMGA</name>
<dbReference type="OMA" id="HGINHED"/>
<dbReference type="PANTHER" id="PTHR40465">
    <property type="entry name" value="CHROMOSOME 1, WHOLE GENOME SHOTGUN SEQUENCE"/>
    <property type="match status" value="1"/>
</dbReference>
<sequence>MATSDAAEFNVDDTFGVLYIGFIVSMIGYGFTFFQTYVYFSRYPKDLFIMKAMVAFLCVLDTVSSALISQTAYYYLVTMFPLASAMVNATSAFCAENTLAAALIFIVQLLYASRVWKLSKNITLTAIITFMCLVGFALTLAMTAMMVRNAGFAHLATSPSKAIVAIGQVAVFVGGFITFIALQLFSHGAHWSENTQPDDWFNKMITIFFSQGCSATLVQLAYFVIFVATPARVIWIPFHLMSSKLFVNCLLSLLNSRQAYHGHGINHEDSSIGPQKSNTSGTVKPGVHFSVADTQPPINIEVSRTVEQDVTVNKGTFDSDETSFDIHEISKGGQGYAV</sequence>
<dbReference type="OrthoDB" id="3046149at2759"/>
<feature type="domain" description="DUF6534" evidence="3">
    <location>
        <begin position="189"/>
        <end position="258"/>
    </location>
</feature>
<evidence type="ECO:0000256" key="1">
    <source>
        <dbReference type="SAM" id="MobiDB-lite"/>
    </source>
</evidence>
<evidence type="ECO:0000313" key="4">
    <source>
        <dbReference type="EMBL" id="PBK97649.1"/>
    </source>
</evidence>
<feature type="transmembrane region" description="Helical" evidence="2">
    <location>
        <begin position="52"/>
        <end position="76"/>
    </location>
</feature>
<dbReference type="Pfam" id="PF20152">
    <property type="entry name" value="DUF6534"/>
    <property type="match status" value="1"/>
</dbReference>
<feature type="region of interest" description="Disordered" evidence="1">
    <location>
        <begin position="265"/>
        <end position="286"/>
    </location>
</feature>
<dbReference type="InterPro" id="IPR045339">
    <property type="entry name" value="DUF6534"/>
</dbReference>
<evidence type="ECO:0000313" key="5">
    <source>
        <dbReference type="Proteomes" id="UP000217790"/>
    </source>
</evidence>
<dbReference type="InParanoid" id="A0A2H3DR04"/>
<organism evidence="4 5">
    <name type="scientific">Armillaria gallica</name>
    <name type="common">Bulbous honey fungus</name>
    <name type="synonym">Armillaria bulbosa</name>
    <dbReference type="NCBI Taxonomy" id="47427"/>
    <lineage>
        <taxon>Eukaryota</taxon>
        <taxon>Fungi</taxon>
        <taxon>Dikarya</taxon>
        <taxon>Basidiomycota</taxon>
        <taxon>Agaricomycotina</taxon>
        <taxon>Agaricomycetes</taxon>
        <taxon>Agaricomycetidae</taxon>
        <taxon>Agaricales</taxon>
        <taxon>Marasmiineae</taxon>
        <taxon>Physalacriaceae</taxon>
        <taxon>Armillaria</taxon>
    </lineage>
</organism>
<evidence type="ECO:0000256" key="2">
    <source>
        <dbReference type="SAM" id="Phobius"/>
    </source>
</evidence>